<comment type="caution">
    <text evidence="1">The sequence shown here is derived from an EMBL/GenBank/DDBJ whole genome shotgun (WGS) entry which is preliminary data.</text>
</comment>
<accession>D3BJK2</accession>
<organism evidence="1 2">
    <name type="scientific">Heterostelium pallidum (strain ATCC 26659 / Pp 5 / PN500)</name>
    <name type="common">Cellular slime mold</name>
    <name type="synonym">Polysphondylium pallidum</name>
    <dbReference type="NCBI Taxonomy" id="670386"/>
    <lineage>
        <taxon>Eukaryota</taxon>
        <taxon>Amoebozoa</taxon>
        <taxon>Evosea</taxon>
        <taxon>Eumycetozoa</taxon>
        <taxon>Dictyostelia</taxon>
        <taxon>Acytosteliales</taxon>
        <taxon>Acytosteliaceae</taxon>
        <taxon>Heterostelium</taxon>
    </lineage>
</organism>
<evidence type="ECO:0000313" key="1">
    <source>
        <dbReference type="EMBL" id="EFA78082.1"/>
    </source>
</evidence>
<proteinExistence type="predicted"/>
<dbReference type="EMBL" id="ADBJ01000038">
    <property type="protein sequence ID" value="EFA78082.1"/>
    <property type="molecule type" value="Genomic_DNA"/>
</dbReference>
<name>D3BJK2_HETP5</name>
<dbReference type="GeneID" id="31364208"/>
<dbReference type="AlphaFoldDB" id="D3BJK2"/>
<protein>
    <submittedName>
        <fullName evidence="1">Uncharacterized protein</fullName>
    </submittedName>
</protein>
<dbReference type="Proteomes" id="UP000001396">
    <property type="component" value="Unassembled WGS sequence"/>
</dbReference>
<dbReference type="RefSeq" id="XP_020430209.1">
    <property type="nucleotide sequence ID" value="XM_020579534.1"/>
</dbReference>
<gene>
    <name evidence="1" type="ORF">PPL_08730</name>
</gene>
<keyword evidence="2" id="KW-1185">Reference proteome</keyword>
<sequence>MYKINHFDKDINDSLNEYSTKHNLPTILTSHLNISLLAQKRRFKEAHQQFQVMTDKRPRTYQVATELFLQKHSYSKLVASRLRFIWVEPTLEDLEWYLGISLSYNQVNQFTLSLVTAALAKDSGNSKIGQSIIKQYVARENQVLTNDGQWNVFSRLMKALPNEKEQIQFFKHISQHQLNTSDLKLELPFKLNENTQDINELLTDTTTSNQTNNKTTTPPLSPSTINYITDNFINHKVIHCVSSYIGS</sequence>
<dbReference type="InParanoid" id="D3BJK2"/>
<evidence type="ECO:0000313" key="2">
    <source>
        <dbReference type="Proteomes" id="UP000001396"/>
    </source>
</evidence>
<reference evidence="1 2" key="1">
    <citation type="journal article" date="2011" name="Genome Res.">
        <title>Phylogeny-wide analysis of social amoeba genomes highlights ancient origins for complex intercellular communication.</title>
        <authorList>
            <person name="Heidel A.J."/>
            <person name="Lawal H.M."/>
            <person name="Felder M."/>
            <person name="Schilde C."/>
            <person name="Helps N.R."/>
            <person name="Tunggal B."/>
            <person name="Rivero F."/>
            <person name="John U."/>
            <person name="Schleicher M."/>
            <person name="Eichinger L."/>
            <person name="Platzer M."/>
            <person name="Noegel A.A."/>
            <person name="Schaap P."/>
            <person name="Gloeckner G."/>
        </authorList>
    </citation>
    <scope>NUCLEOTIDE SEQUENCE [LARGE SCALE GENOMIC DNA]</scope>
    <source>
        <strain evidence="2">ATCC 26659 / Pp 5 / PN500</strain>
    </source>
</reference>